<reference evidence="1 2" key="1">
    <citation type="submission" date="2016-04" db="EMBL/GenBank/DDBJ databases">
        <title>Draft genome of Fonsecaea erecta CBS 125763.</title>
        <authorList>
            <person name="Weiss V.A."/>
            <person name="Vicente V.A."/>
            <person name="Raittz R.T."/>
            <person name="Moreno L.F."/>
            <person name="De Souza E.M."/>
            <person name="Pedrosa F.O."/>
            <person name="Steffens M.B."/>
            <person name="Faoro H."/>
            <person name="Tadra-Sfeir M.Z."/>
            <person name="Najafzadeh M.J."/>
            <person name="Felipe M.S."/>
            <person name="Teixeira M."/>
            <person name="Sun J."/>
            <person name="Xi L."/>
            <person name="Gomes R."/>
            <person name="De Azevedo C.M."/>
            <person name="Salgado C.G."/>
            <person name="Da Silva M.B."/>
            <person name="Nascimento M.F."/>
            <person name="Queiroz-Telles F."/>
            <person name="Attili D.S."/>
            <person name="Gorbushina A."/>
        </authorList>
    </citation>
    <scope>NUCLEOTIDE SEQUENCE [LARGE SCALE GENOMIC DNA]</scope>
    <source>
        <strain evidence="1 2">CBS 125763</strain>
    </source>
</reference>
<name>A0A178Z751_9EURO</name>
<keyword evidence="2" id="KW-1185">Reference proteome</keyword>
<dbReference type="RefSeq" id="XP_018688966.1">
    <property type="nucleotide sequence ID" value="XM_018841257.1"/>
</dbReference>
<protein>
    <submittedName>
        <fullName evidence="1">Uncharacterized protein</fullName>
    </submittedName>
</protein>
<dbReference type="AlphaFoldDB" id="A0A178Z751"/>
<sequence>MPGTPDEQLRAARHKRHTMMQWIKWSVEGRKKYRQSTAAVRRFRLRADWVHQALRSIRPVSCAEGSATNERNWRATQITLGSLEPSPPSTLKPLALAGPVGVGVGVVQKRWNCGITDLSQTRSQLRRSKIQWAAIRCGRLSVGLYVCQQNNTYLTTIPLHLVSGDGDVSGARQAVPKTALRTKCRITYKITVKTTPRATVTVRHMEDGDGSKDVYSYVPRD</sequence>
<evidence type="ECO:0000313" key="1">
    <source>
        <dbReference type="EMBL" id="OAP55599.1"/>
    </source>
</evidence>
<evidence type="ECO:0000313" key="2">
    <source>
        <dbReference type="Proteomes" id="UP000078343"/>
    </source>
</evidence>
<proteinExistence type="predicted"/>
<accession>A0A178Z751</accession>
<dbReference type="EMBL" id="LVYI01000010">
    <property type="protein sequence ID" value="OAP55599.1"/>
    <property type="molecule type" value="Genomic_DNA"/>
</dbReference>
<comment type="caution">
    <text evidence="1">The sequence shown here is derived from an EMBL/GenBank/DDBJ whole genome shotgun (WGS) entry which is preliminary data.</text>
</comment>
<organism evidence="1 2">
    <name type="scientific">Fonsecaea erecta</name>
    <dbReference type="NCBI Taxonomy" id="1367422"/>
    <lineage>
        <taxon>Eukaryota</taxon>
        <taxon>Fungi</taxon>
        <taxon>Dikarya</taxon>
        <taxon>Ascomycota</taxon>
        <taxon>Pezizomycotina</taxon>
        <taxon>Eurotiomycetes</taxon>
        <taxon>Chaetothyriomycetidae</taxon>
        <taxon>Chaetothyriales</taxon>
        <taxon>Herpotrichiellaceae</taxon>
        <taxon>Fonsecaea</taxon>
    </lineage>
</organism>
<dbReference type="GeneID" id="30013918"/>
<gene>
    <name evidence="1" type="ORF">AYL99_09750</name>
</gene>
<dbReference type="Proteomes" id="UP000078343">
    <property type="component" value="Unassembled WGS sequence"/>
</dbReference>